<organism evidence="1 2">
    <name type="scientific">Candidatus Epulonipiscium fishelsonii</name>
    <dbReference type="NCBI Taxonomy" id="77094"/>
    <lineage>
        <taxon>Bacteria</taxon>
        <taxon>Bacillati</taxon>
        <taxon>Bacillota</taxon>
        <taxon>Clostridia</taxon>
        <taxon>Lachnospirales</taxon>
        <taxon>Lachnospiraceae</taxon>
        <taxon>Candidatus Epulonipiscium</taxon>
    </lineage>
</organism>
<evidence type="ECO:0000313" key="2">
    <source>
        <dbReference type="Proteomes" id="UP000188605"/>
    </source>
</evidence>
<comment type="caution">
    <text evidence="1">The sequence shown here is derived from an EMBL/GenBank/DDBJ whole genome shotgun (WGS) entry which is preliminary data.</text>
</comment>
<name>A0ACC8XH95_9FIRM</name>
<dbReference type="EMBL" id="LJDB01000001">
    <property type="protein sequence ID" value="ONI43028.1"/>
    <property type="molecule type" value="Genomic_DNA"/>
</dbReference>
<reference evidence="1" key="1">
    <citation type="submission" date="2016-08" db="EMBL/GenBank/DDBJ databases">
        <authorList>
            <person name="Ngugi D.K."/>
            <person name="Miyake S."/>
            <person name="Stingl U."/>
        </authorList>
    </citation>
    <scope>NUCLEOTIDE SEQUENCE</scope>
    <source>
        <strain evidence="1">SCG-B11WGA-EpuloA1</strain>
    </source>
</reference>
<keyword evidence="1" id="KW-0067">ATP-binding</keyword>
<evidence type="ECO:0000313" key="1">
    <source>
        <dbReference type="EMBL" id="ONI43028.1"/>
    </source>
</evidence>
<keyword evidence="2" id="KW-1185">Reference proteome</keyword>
<accession>A0ACC8XH95</accession>
<protein>
    <submittedName>
        <fullName evidence="1">Multidrug ABC transporter ATP-binding protein</fullName>
    </submittedName>
</protein>
<gene>
    <name evidence="1" type="ORF">AN396_00260</name>
</gene>
<proteinExistence type="predicted"/>
<dbReference type="Proteomes" id="UP000188605">
    <property type="component" value="Unassembled WGS sequence"/>
</dbReference>
<sequence>MYIKFENVSKKFKQEEVLVNINFKIDKGKTYGFVGRNGSGKTVIFKLLSGLILPTSGNIYVNDVNLTKTKQFPQNMGILIETPGFIPHYSGLKNLKILNDLSDFKVSVQKIKESMSLVGLDPENRKHLRTYSLGMKQKLGIAQAIMNEPELLILDEPMNGLDEDSVLKMREFFNSLKQKQVTTLLASHNKEDISSLCDKIFYIKSGNISENDI</sequence>
<keyword evidence="1" id="KW-0547">Nucleotide-binding</keyword>